<protein>
    <submittedName>
        <fullName evidence="1">Uncharacterized protein</fullName>
    </submittedName>
</protein>
<organism evidence="1 2">
    <name type="scientific">Datura stramonium</name>
    <name type="common">Jimsonweed</name>
    <name type="synonym">Common thornapple</name>
    <dbReference type="NCBI Taxonomy" id="4076"/>
    <lineage>
        <taxon>Eukaryota</taxon>
        <taxon>Viridiplantae</taxon>
        <taxon>Streptophyta</taxon>
        <taxon>Embryophyta</taxon>
        <taxon>Tracheophyta</taxon>
        <taxon>Spermatophyta</taxon>
        <taxon>Magnoliopsida</taxon>
        <taxon>eudicotyledons</taxon>
        <taxon>Gunneridae</taxon>
        <taxon>Pentapetalae</taxon>
        <taxon>asterids</taxon>
        <taxon>lamiids</taxon>
        <taxon>Solanales</taxon>
        <taxon>Solanaceae</taxon>
        <taxon>Solanoideae</taxon>
        <taxon>Datureae</taxon>
        <taxon>Datura</taxon>
    </lineage>
</organism>
<evidence type="ECO:0000313" key="1">
    <source>
        <dbReference type="EMBL" id="MCD7469559.1"/>
    </source>
</evidence>
<feature type="non-terminal residue" evidence="1">
    <location>
        <position position="1"/>
    </location>
</feature>
<dbReference type="EMBL" id="JACEIK010001455">
    <property type="protein sequence ID" value="MCD7469559.1"/>
    <property type="molecule type" value="Genomic_DNA"/>
</dbReference>
<comment type="caution">
    <text evidence="1">The sequence shown here is derived from an EMBL/GenBank/DDBJ whole genome shotgun (WGS) entry which is preliminary data.</text>
</comment>
<accession>A0ABS8TDL4</accession>
<keyword evidence="2" id="KW-1185">Reference proteome</keyword>
<name>A0ABS8TDL4_DATST</name>
<dbReference type="Proteomes" id="UP000823775">
    <property type="component" value="Unassembled WGS sequence"/>
</dbReference>
<sequence length="67" mass="7658">VGPGFEEPLGDDVAIEDEMVRVVFDIKSSDAEEEDFEMGEVALAPTDNEDYRPKEFFFHSLLYPLLF</sequence>
<reference evidence="1 2" key="1">
    <citation type="journal article" date="2021" name="BMC Genomics">
        <title>Datura genome reveals duplications of psychoactive alkaloid biosynthetic genes and high mutation rate following tissue culture.</title>
        <authorList>
            <person name="Rajewski A."/>
            <person name="Carter-House D."/>
            <person name="Stajich J."/>
            <person name="Litt A."/>
        </authorList>
    </citation>
    <scope>NUCLEOTIDE SEQUENCE [LARGE SCALE GENOMIC DNA]</scope>
    <source>
        <strain evidence="1">AR-01</strain>
    </source>
</reference>
<gene>
    <name evidence="1" type="ORF">HAX54_008671</name>
</gene>
<evidence type="ECO:0000313" key="2">
    <source>
        <dbReference type="Proteomes" id="UP000823775"/>
    </source>
</evidence>
<proteinExistence type="predicted"/>